<dbReference type="CDD" id="cd00531">
    <property type="entry name" value="NTF2_like"/>
    <property type="match status" value="1"/>
</dbReference>
<dbReference type="Pfam" id="PF13577">
    <property type="entry name" value="SnoaL_4"/>
    <property type="match status" value="1"/>
</dbReference>
<organism evidence="2 3">
    <name type="scientific">Aspergillus turcosus</name>
    <dbReference type="NCBI Taxonomy" id="1245748"/>
    <lineage>
        <taxon>Eukaryota</taxon>
        <taxon>Fungi</taxon>
        <taxon>Dikarya</taxon>
        <taxon>Ascomycota</taxon>
        <taxon>Pezizomycotina</taxon>
        <taxon>Eurotiomycetes</taxon>
        <taxon>Eurotiomycetidae</taxon>
        <taxon>Eurotiales</taxon>
        <taxon>Aspergillaceae</taxon>
        <taxon>Aspergillus</taxon>
        <taxon>Aspergillus subgen. Fumigati</taxon>
    </lineage>
</organism>
<evidence type="ECO:0000313" key="3">
    <source>
        <dbReference type="Proteomes" id="UP000215289"/>
    </source>
</evidence>
<reference evidence="2 3" key="1">
    <citation type="submission" date="2018-08" db="EMBL/GenBank/DDBJ databases">
        <title>Draft genome sequences of two Aspergillus turcosus clinical strains isolated from bronchoalveolar lavage fluid: one azole-susceptible and the other azole-resistant.</title>
        <authorList>
            <person name="Parent-Michaud M."/>
            <person name="Dufresne P.J."/>
            <person name="Fournier E."/>
            <person name="Martineau C."/>
            <person name="Moreira S."/>
            <person name="Perkins V."/>
            <person name="De Repentigny L."/>
            <person name="Dufresne S.F."/>
        </authorList>
    </citation>
    <scope>NUCLEOTIDE SEQUENCE [LARGE SCALE GENOMIC DNA]</scope>
    <source>
        <strain evidence="2">HMR AF 1038</strain>
    </source>
</reference>
<dbReference type="STRING" id="1245748.A0A3R7ICA0"/>
<dbReference type="InterPro" id="IPR037401">
    <property type="entry name" value="SnoaL-like"/>
</dbReference>
<sequence length="157" mass="17873">MANQTTLESLQRRLQVLEDKDALNSLLNRYCNTADDHKWDEFASCFIPDGVLGFEKWGDIVGREKIAAAAGGAEDRFQGLQHSMTNIEFTVDGDSASARCYLWFAATMDTNKPHEYHAFGGHYRFQFKRTVEGWRIARMQLKKVWAQNEDTEGVFGG</sequence>
<proteinExistence type="predicted"/>
<name>A0A3R7ICA0_9EURO</name>
<dbReference type="Proteomes" id="UP000215289">
    <property type="component" value="Unassembled WGS sequence"/>
</dbReference>
<evidence type="ECO:0000313" key="2">
    <source>
        <dbReference type="EMBL" id="RLL94974.1"/>
    </source>
</evidence>
<dbReference type="SUPFAM" id="SSF54427">
    <property type="entry name" value="NTF2-like"/>
    <property type="match status" value="1"/>
</dbReference>
<gene>
    <name evidence="2" type="ORF">CFD26_103924</name>
</gene>
<dbReference type="EMBL" id="NIDN02000175">
    <property type="protein sequence ID" value="RLL94974.1"/>
    <property type="molecule type" value="Genomic_DNA"/>
</dbReference>
<dbReference type="InterPro" id="IPR032710">
    <property type="entry name" value="NTF2-like_dom_sf"/>
</dbReference>
<evidence type="ECO:0000259" key="1">
    <source>
        <dbReference type="Pfam" id="PF13577"/>
    </source>
</evidence>
<dbReference type="OrthoDB" id="4378714at2759"/>
<accession>A0A3R7ICA0</accession>
<comment type="caution">
    <text evidence="2">The sequence shown here is derived from an EMBL/GenBank/DDBJ whole genome shotgun (WGS) entry which is preliminary data.</text>
</comment>
<feature type="domain" description="SnoaL-like" evidence="1">
    <location>
        <begin position="16"/>
        <end position="139"/>
    </location>
</feature>
<dbReference type="Gene3D" id="3.10.450.50">
    <property type="match status" value="1"/>
</dbReference>
<dbReference type="AlphaFoldDB" id="A0A3R7ICA0"/>
<protein>
    <recommendedName>
        <fullName evidence="1">SnoaL-like domain-containing protein</fullName>
    </recommendedName>
</protein>
<keyword evidence="3" id="KW-1185">Reference proteome</keyword>